<dbReference type="GO" id="GO:0004803">
    <property type="term" value="F:transposase activity"/>
    <property type="evidence" value="ECO:0007669"/>
    <property type="project" value="InterPro"/>
</dbReference>
<protein>
    <submittedName>
        <fullName evidence="15">IS3 family transposase</fullName>
    </submittedName>
</protein>
<evidence type="ECO:0000259" key="3">
    <source>
        <dbReference type="PROSITE" id="PS50994"/>
    </source>
</evidence>
<evidence type="ECO:0000313" key="9">
    <source>
        <dbReference type="EMBL" id="ASG17483.1"/>
    </source>
</evidence>
<dbReference type="SUPFAM" id="SSF46689">
    <property type="entry name" value="Homeodomain-like"/>
    <property type="match status" value="2"/>
</dbReference>
<dbReference type="PANTHER" id="PTHR46889">
    <property type="entry name" value="TRANSPOSASE INSF FOR INSERTION SEQUENCE IS3B-RELATED"/>
    <property type="match status" value="1"/>
</dbReference>
<evidence type="ECO:0000313" key="5">
    <source>
        <dbReference type="EMBL" id="ASG16214.1"/>
    </source>
</evidence>
<evidence type="ECO:0000313" key="7">
    <source>
        <dbReference type="EMBL" id="ASG17116.1"/>
    </source>
</evidence>
<evidence type="ECO:0000313" key="8">
    <source>
        <dbReference type="EMBL" id="ASG17225.1"/>
    </source>
</evidence>
<dbReference type="EMBL" id="CP022117">
    <property type="protein sequence ID" value="ASG17844.1"/>
    <property type="molecule type" value="Genomic_DNA"/>
</dbReference>
<geneLocation type="plasmid" evidence="15">
    <name>unnamed1</name>
</geneLocation>
<dbReference type="GO" id="GO:0003677">
    <property type="term" value="F:DNA binding"/>
    <property type="evidence" value="ECO:0007669"/>
    <property type="project" value="InterPro"/>
</dbReference>
<dbReference type="GO" id="GO:0006313">
    <property type="term" value="P:DNA transposition"/>
    <property type="evidence" value="ECO:0007669"/>
    <property type="project" value="InterPro"/>
</dbReference>
<comment type="similarity">
    <text evidence="1">Belongs to the transposase 8 family.</text>
</comment>
<dbReference type="InterPro" id="IPR048020">
    <property type="entry name" value="Transpos_IS3"/>
</dbReference>
<evidence type="ECO:0000313" key="4">
    <source>
        <dbReference type="EMBL" id="ASG15112.1"/>
    </source>
</evidence>
<dbReference type="EMBL" id="CP022117">
    <property type="protein sequence ID" value="ASG17904.1"/>
    <property type="molecule type" value="Genomic_DNA"/>
</dbReference>
<dbReference type="InterPro" id="IPR012337">
    <property type="entry name" value="RNaseH-like_sf"/>
</dbReference>
<dbReference type="GO" id="GO:0015074">
    <property type="term" value="P:DNA integration"/>
    <property type="evidence" value="ECO:0007669"/>
    <property type="project" value="InterPro"/>
</dbReference>
<dbReference type="Gene3D" id="3.30.420.10">
    <property type="entry name" value="Ribonuclease H-like superfamily/Ribonuclease H"/>
    <property type="match status" value="1"/>
</dbReference>
<dbReference type="EMBL" id="CP022118">
    <property type="protein sequence ID" value="ASG19241.1"/>
    <property type="molecule type" value="Genomic_DNA"/>
</dbReference>
<dbReference type="RefSeq" id="WP_088730052.1">
    <property type="nucleotide sequence ID" value="NZ_CP022117.1"/>
</dbReference>
<dbReference type="EMBL" id="CP022117">
    <property type="protein sequence ID" value="ASG16214.1"/>
    <property type="molecule type" value="Genomic_DNA"/>
</dbReference>
<dbReference type="EMBL" id="CP022117">
    <property type="protein sequence ID" value="ASG18596.1"/>
    <property type="molecule type" value="Genomic_DNA"/>
</dbReference>
<dbReference type="PANTHER" id="PTHR46889:SF4">
    <property type="entry name" value="TRANSPOSASE INSO FOR INSERTION SEQUENCE ELEMENT IS911B-RELATED"/>
    <property type="match status" value="1"/>
</dbReference>
<dbReference type="Pfam" id="PF00665">
    <property type="entry name" value="rve"/>
    <property type="match status" value="1"/>
</dbReference>
<proteinExistence type="inferred from homology"/>
<feature type="coiled-coil region" evidence="2">
    <location>
        <begin position="115"/>
        <end position="142"/>
    </location>
</feature>
<dbReference type="EMBL" id="CP022117">
    <property type="protein sequence ID" value="ASG17225.1"/>
    <property type="molecule type" value="Genomic_DNA"/>
</dbReference>
<dbReference type="Proteomes" id="UP000197157">
    <property type="component" value="Plasmid unnamed1"/>
</dbReference>
<evidence type="ECO:0000313" key="15">
    <source>
        <dbReference type="EMBL" id="ASG19155.1"/>
    </source>
</evidence>
<dbReference type="EMBL" id="CP022117">
    <property type="protein sequence ID" value="ASG18264.1"/>
    <property type="molecule type" value="Genomic_DNA"/>
</dbReference>
<dbReference type="InterPro" id="IPR050900">
    <property type="entry name" value="Transposase_IS3/IS150/IS904"/>
</dbReference>
<evidence type="ECO:0000313" key="6">
    <source>
        <dbReference type="EMBL" id="ASG16370.1"/>
    </source>
</evidence>
<sequence>MKRISPERKASVLAKLLPPWSMTVSAVAQMEGISEATLYNWRNHAKQEGKPVPGADKNSEQWPAEARFAAIVETATLSEAEVAEYCRKKGLYPEQLTQWKQAFLQTSAPGDKAALKQSQKENKQLKRELARKEKALAEAAAILVLRKKLRDLLRGNRRGRLTPKNDRQQFILWINEAVTAGARRAVACREVSLSLRTWRRWQQCPEDGRPVAVRPAPANSLSAEEELQIRETCHQPEYASLPPSQIVPRLADKGIYLASESTFYRVLRRHGEVHHRGRKRRSERITPPRTYTATRPRQVWTWDITWLPSVVRGRWYYLYLIEDVFSRKITGAEVHETESGEQAAALVQRTVLRERCYRQPLVLHADNGAAMKSQTLQVKLTELKITPSHSRPRVSNDNAYVESLFRTLKYVPQWPSSGFKTVEEARVWVDKFIRWYNEEHRHSGIGYVTPEQRHNGEDRILLSQREALYREARERHPERWSRETRNWQWKAEVTLNPEREKQAA</sequence>
<dbReference type="PROSITE" id="PS50994">
    <property type="entry name" value="INTEGRASE"/>
    <property type="match status" value="1"/>
</dbReference>
<keyword evidence="2" id="KW-0175">Coiled coil</keyword>
<dbReference type="InterPro" id="IPR009057">
    <property type="entry name" value="Homeodomain-like_sf"/>
</dbReference>
<organism evidence="15 17">
    <name type="scientific">Salmonella enterica subsp. enterica serovar Macclesfield str. S-1643</name>
    <dbReference type="NCBI Taxonomy" id="1242107"/>
    <lineage>
        <taxon>Bacteria</taxon>
        <taxon>Pseudomonadati</taxon>
        <taxon>Pseudomonadota</taxon>
        <taxon>Gammaproteobacteria</taxon>
        <taxon>Enterobacterales</taxon>
        <taxon>Enterobacteriaceae</taxon>
        <taxon>Salmonella</taxon>
    </lineage>
</organism>
<dbReference type="EMBL" id="CP022118">
    <property type="protein sequence ID" value="ASG19152.1"/>
    <property type="molecule type" value="Genomic_DNA"/>
</dbReference>
<dbReference type="InterPro" id="IPR036397">
    <property type="entry name" value="RNaseH_sf"/>
</dbReference>
<dbReference type="InterPro" id="IPR001584">
    <property type="entry name" value="Integrase_cat-core"/>
</dbReference>
<evidence type="ECO:0000313" key="16">
    <source>
        <dbReference type="EMBL" id="ASG19241.1"/>
    </source>
</evidence>
<evidence type="ECO:0000313" key="10">
    <source>
        <dbReference type="EMBL" id="ASG17844.1"/>
    </source>
</evidence>
<dbReference type="EMBL" id="CP022117">
    <property type="protein sequence ID" value="ASG17483.1"/>
    <property type="molecule type" value="Genomic_DNA"/>
</dbReference>
<evidence type="ECO:0000313" key="14">
    <source>
        <dbReference type="EMBL" id="ASG19152.1"/>
    </source>
</evidence>
<reference evidence="15 17" key="1">
    <citation type="submission" date="2017-06" db="EMBL/GenBank/DDBJ databases">
        <title>Salmonella reference genomes for public health.</title>
        <authorList>
            <person name="Robertson J."/>
            <person name="Yoshida C."/>
            <person name="Gurnik S."/>
            <person name="Nash J."/>
        </authorList>
    </citation>
    <scope>NUCLEOTIDE SEQUENCE [LARGE SCALE GENOMIC DNA]</scope>
    <source>
        <strain evidence="15 17">S-1643</strain>
        <plasmid evidence="17">Plasmid unnamed1</plasmid>
        <plasmid evidence="15">unnamed1</plasmid>
    </source>
</reference>
<name>A0A241PXF9_SALET</name>
<accession>A0A241PXF9</accession>
<dbReference type="EMBL" id="CP022117">
    <property type="protein sequence ID" value="ASG15112.1"/>
    <property type="molecule type" value="Genomic_DNA"/>
</dbReference>
<gene>
    <name evidence="4" type="ORF">LFZ25_03605</name>
    <name evidence="5" type="ORF">LFZ25_09750</name>
    <name evidence="6" type="ORF">LFZ25_10620</name>
    <name evidence="7" type="ORF">LFZ25_14760</name>
    <name evidence="8" type="ORF">LFZ25_15350</name>
    <name evidence="9" type="ORF">LFZ25_16825</name>
    <name evidence="10" type="ORF">LFZ25_18835</name>
    <name evidence="11" type="ORF">LFZ25_19175</name>
    <name evidence="12" type="ORF">LFZ25_21205</name>
    <name evidence="13" type="ORF">LFZ25_23040</name>
    <name evidence="14" type="ORF">LFZ25_25300</name>
    <name evidence="15" type="ORF">LFZ25_25325</name>
    <name evidence="16" type="ORF">LFZ25_26095</name>
</gene>
<evidence type="ECO:0000256" key="1">
    <source>
        <dbReference type="ARBA" id="ARBA00009964"/>
    </source>
</evidence>
<feature type="domain" description="Integrase catalytic" evidence="3">
    <location>
        <begin position="292"/>
        <end position="458"/>
    </location>
</feature>
<evidence type="ECO:0000256" key="2">
    <source>
        <dbReference type="SAM" id="Coils"/>
    </source>
</evidence>
<dbReference type="Proteomes" id="UP000197157">
    <property type="component" value="Chromosome"/>
</dbReference>
<evidence type="ECO:0000313" key="13">
    <source>
        <dbReference type="EMBL" id="ASG18596.1"/>
    </source>
</evidence>
<evidence type="ECO:0000313" key="17">
    <source>
        <dbReference type="Proteomes" id="UP000197157"/>
    </source>
</evidence>
<dbReference type="SUPFAM" id="SSF53098">
    <property type="entry name" value="Ribonuclease H-like"/>
    <property type="match status" value="1"/>
</dbReference>
<dbReference type="NCBIfam" id="NF033516">
    <property type="entry name" value="transpos_IS3"/>
    <property type="match status" value="1"/>
</dbReference>
<dbReference type="EMBL" id="CP022118">
    <property type="protein sequence ID" value="ASG19155.1"/>
    <property type="molecule type" value="Genomic_DNA"/>
</dbReference>
<evidence type="ECO:0000313" key="11">
    <source>
        <dbReference type="EMBL" id="ASG17904.1"/>
    </source>
</evidence>
<dbReference type="InterPro" id="IPR002514">
    <property type="entry name" value="Transposase_8"/>
</dbReference>
<dbReference type="AlphaFoldDB" id="A0A241PXF9"/>
<dbReference type="EMBL" id="CP022117">
    <property type="protein sequence ID" value="ASG16370.1"/>
    <property type="molecule type" value="Genomic_DNA"/>
</dbReference>
<dbReference type="EMBL" id="CP022117">
    <property type="protein sequence ID" value="ASG17116.1"/>
    <property type="molecule type" value="Genomic_DNA"/>
</dbReference>
<keyword evidence="15" id="KW-0614">Plasmid</keyword>
<evidence type="ECO:0000313" key="12">
    <source>
        <dbReference type="EMBL" id="ASG18264.1"/>
    </source>
</evidence>
<dbReference type="Pfam" id="PF01527">
    <property type="entry name" value="HTH_Tnp_1"/>
    <property type="match status" value="2"/>
</dbReference>